<evidence type="ECO:0000256" key="9">
    <source>
        <dbReference type="ARBA" id="ARBA00023004"/>
    </source>
</evidence>
<evidence type="ECO:0000256" key="13">
    <source>
        <dbReference type="ARBA" id="ARBA00048118"/>
    </source>
</evidence>
<comment type="caution">
    <text evidence="18">The sequence shown here is derived from an EMBL/GenBank/DDBJ whole genome shotgun (WGS) entry which is preliminary data.</text>
</comment>
<keyword evidence="7 16" id="KW-0479">Metal-binding</keyword>
<evidence type="ECO:0000256" key="1">
    <source>
        <dbReference type="ARBA" id="ARBA00008705"/>
    </source>
</evidence>
<accession>A0A5C6MWJ2</accession>
<proteinExistence type="inferred from homology"/>
<dbReference type="GO" id="GO:0016491">
    <property type="term" value="F:oxidoreductase activity"/>
    <property type="evidence" value="ECO:0007669"/>
    <property type="project" value="UniProtKB-KW"/>
</dbReference>
<reference evidence="18 19" key="1">
    <citation type="submission" date="2019-04" db="EMBL/GenBank/DDBJ databases">
        <title>Chromosome genome assembly for Takifugu flavidus.</title>
        <authorList>
            <person name="Xiao S."/>
        </authorList>
    </citation>
    <scope>NUCLEOTIDE SEQUENCE [LARGE SCALE GENOMIC DNA]</scope>
    <source>
        <strain evidence="18">HTHZ2018</strain>
        <tissue evidence="18">Muscle</tissue>
    </source>
</reference>
<evidence type="ECO:0000256" key="15">
    <source>
        <dbReference type="RuleBase" id="RU000356"/>
    </source>
</evidence>
<evidence type="ECO:0000256" key="10">
    <source>
        <dbReference type="ARBA" id="ARBA00023179"/>
    </source>
</evidence>
<evidence type="ECO:0000256" key="7">
    <source>
        <dbReference type="ARBA" id="ARBA00022723"/>
    </source>
</evidence>
<name>A0A5C6MWJ2_9TELE</name>
<comment type="subcellular location">
    <subcellularLocation>
        <location evidence="11">Cytoplasm</location>
        <location evidence="11">Sarcoplasm</location>
    </subcellularLocation>
</comment>
<comment type="catalytic activity">
    <reaction evidence="13">
        <text>Fe(III)-heme b-[protein] + nitric oxide + H2O = Fe(II)-heme b-[protein] + nitrite + 2 H(+)</text>
        <dbReference type="Rhea" id="RHEA:77711"/>
        <dbReference type="Rhea" id="RHEA-COMP:18975"/>
        <dbReference type="Rhea" id="RHEA-COMP:18976"/>
        <dbReference type="ChEBI" id="CHEBI:15377"/>
        <dbReference type="ChEBI" id="CHEBI:15378"/>
        <dbReference type="ChEBI" id="CHEBI:16301"/>
        <dbReference type="ChEBI" id="CHEBI:16480"/>
        <dbReference type="ChEBI" id="CHEBI:55376"/>
        <dbReference type="ChEBI" id="CHEBI:60344"/>
    </reaction>
    <physiologicalReaction direction="right-to-left" evidence="13">
        <dbReference type="Rhea" id="RHEA:77713"/>
    </physiologicalReaction>
</comment>
<keyword evidence="10 16" id="KW-0514">Muscle protein</keyword>
<keyword evidence="9 16" id="KW-0408">Iron</keyword>
<evidence type="ECO:0000256" key="3">
    <source>
        <dbReference type="ARBA" id="ARBA00022448"/>
    </source>
</evidence>
<dbReference type="InterPro" id="IPR002335">
    <property type="entry name" value="Myoglobin"/>
</dbReference>
<sequence length="146" mass="15600">MADFETVLKFWGPVEADYGAHGGMVLTRLFTENPETQQLFPKFAGITKSDLAGNAAVSAHGATVLKKLGELLKAKGNHAALLQPLANTHATKHKIPINNFKLIAEVIGKVMEEKAGLDAAGQQALKNVMATIIADIDVTYKDLGFS</sequence>
<dbReference type="GO" id="GO:0070062">
    <property type="term" value="C:extracellular exosome"/>
    <property type="evidence" value="ECO:0007669"/>
    <property type="project" value="TreeGrafter"/>
</dbReference>
<dbReference type="GO" id="GO:0005344">
    <property type="term" value="F:oxygen carrier activity"/>
    <property type="evidence" value="ECO:0007669"/>
    <property type="project" value="UniProtKB-UniRule"/>
</dbReference>
<keyword evidence="3 15" id="KW-0813">Transport</keyword>
<evidence type="ECO:0000256" key="8">
    <source>
        <dbReference type="ARBA" id="ARBA00023002"/>
    </source>
</evidence>
<dbReference type="GO" id="GO:0020037">
    <property type="term" value="F:heme binding"/>
    <property type="evidence" value="ECO:0007669"/>
    <property type="project" value="UniProtKB-UniRule"/>
</dbReference>
<comment type="function">
    <text evidence="16">Monomeric heme protein which primary function is to store oxygen and facilitate its diffusion within muscle tissues. Reversibly binds oxygen through a pentacoordinated heme iron and enables its timely and efficient release as needed during periods of heightened demand. Depending on the oxidative conditions of tissues and cells, and in addition to its ability to bind oxygen, it also has a nitrite reductase activity whereby it regulates the production of bioactive nitric oxide. Under stress conditions, like hypoxia and anoxia, it also protects cells against reactive oxygen species thanks to its pseudoperoxidase activity.</text>
</comment>
<comment type="catalytic activity">
    <reaction evidence="14">
        <text>H2O2 + AH2 = A + 2 H2O</text>
        <dbReference type="Rhea" id="RHEA:30275"/>
        <dbReference type="ChEBI" id="CHEBI:13193"/>
        <dbReference type="ChEBI" id="CHEBI:15377"/>
        <dbReference type="ChEBI" id="CHEBI:16240"/>
        <dbReference type="ChEBI" id="CHEBI:17499"/>
    </reaction>
</comment>
<dbReference type="GO" id="GO:0016528">
    <property type="term" value="C:sarcoplasm"/>
    <property type="evidence" value="ECO:0007669"/>
    <property type="project" value="UniProtKB-SubCell"/>
</dbReference>
<keyword evidence="6 15" id="KW-0561">Oxygen transport</keyword>
<dbReference type="AlphaFoldDB" id="A0A5C6MWJ2"/>
<keyword evidence="8" id="KW-0560">Oxidoreductase</keyword>
<keyword evidence="19" id="KW-1185">Reference proteome</keyword>
<keyword evidence="4" id="KW-0963">Cytoplasm</keyword>
<evidence type="ECO:0000313" key="19">
    <source>
        <dbReference type="Proteomes" id="UP000324091"/>
    </source>
</evidence>
<evidence type="ECO:0000256" key="2">
    <source>
        <dbReference type="ARBA" id="ARBA00019044"/>
    </source>
</evidence>
<evidence type="ECO:0000313" key="18">
    <source>
        <dbReference type="EMBL" id="TWW58491.1"/>
    </source>
</evidence>
<evidence type="ECO:0000256" key="5">
    <source>
        <dbReference type="ARBA" id="ARBA00022617"/>
    </source>
</evidence>
<protein>
    <recommendedName>
        <fullName evidence="2 16">Myoglobin</fullName>
    </recommendedName>
</protein>
<evidence type="ECO:0000256" key="4">
    <source>
        <dbReference type="ARBA" id="ARBA00022490"/>
    </source>
</evidence>
<dbReference type="PROSITE" id="PS01033">
    <property type="entry name" value="GLOBIN"/>
    <property type="match status" value="1"/>
</dbReference>
<dbReference type="InterPro" id="IPR000971">
    <property type="entry name" value="Globin"/>
</dbReference>
<organism evidence="18 19">
    <name type="scientific">Takifugu flavidus</name>
    <name type="common">sansaifugu</name>
    <dbReference type="NCBI Taxonomy" id="433684"/>
    <lineage>
        <taxon>Eukaryota</taxon>
        <taxon>Metazoa</taxon>
        <taxon>Chordata</taxon>
        <taxon>Craniata</taxon>
        <taxon>Vertebrata</taxon>
        <taxon>Euteleostomi</taxon>
        <taxon>Actinopterygii</taxon>
        <taxon>Neopterygii</taxon>
        <taxon>Teleostei</taxon>
        <taxon>Neoteleostei</taxon>
        <taxon>Acanthomorphata</taxon>
        <taxon>Eupercaria</taxon>
        <taxon>Tetraodontiformes</taxon>
        <taxon>Tetradontoidea</taxon>
        <taxon>Tetraodontidae</taxon>
        <taxon>Takifugu</taxon>
    </lineage>
</organism>
<evidence type="ECO:0000256" key="16">
    <source>
        <dbReference type="RuleBase" id="RU251113"/>
    </source>
</evidence>
<comment type="subunit">
    <text evidence="12">Monomeric.</text>
</comment>
<dbReference type="Proteomes" id="UP000324091">
    <property type="component" value="Chromosome 6"/>
</dbReference>
<evidence type="ECO:0000256" key="12">
    <source>
        <dbReference type="ARBA" id="ARBA00044514"/>
    </source>
</evidence>
<dbReference type="PANTHER" id="PTHR47132:SF1">
    <property type="entry name" value="MYOGLOBIN"/>
    <property type="match status" value="1"/>
</dbReference>
<feature type="domain" description="Globin" evidence="17">
    <location>
        <begin position="1"/>
        <end position="141"/>
    </location>
</feature>
<keyword evidence="5 15" id="KW-0349">Heme</keyword>
<gene>
    <name evidence="18" type="ORF">D4764_06G0000210</name>
</gene>
<dbReference type="EMBL" id="RHFK02000019">
    <property type="protein sequence ID" value="TWW58491.1"/>
    <property type="molecule type" value="Genomic_DNA"/>
</dbReference>
<dbReference type="Gene3D" id="6.10.140.2100">
    <property type="match status" value="1"/>
</dbReference>
<dbReference type="PRINTS" id="PR00613">
    <property type="entry name" value="MYOGLOBIN"/>
</dbReference>
<evidence type="ECO:0000256" key="6">
    <source>
        <dbReference type="ARBA" id="ARBA00022621"/>
    </source>
</evidence>
<dbReference type="Gene3D" id="6.10.140.2110">
    <property type="match status" value="1"/>
</dbReference>
<evidence type="ECO:0000259" key="17">
    <source>
        <dbReference type="PROSITE" id="PS01033"/>
    </source>
</evidence>
<dbReference type="InterPro" id="IPR009050">
    <property type="entry name" value="Globin-like_sf"/>
</dbReference>
<dbReference type="SUPFAM" id="SSF46458">
    <property type="entry name" value="Globin-like"/>
    <property type="match status" value="1"/>
</dbReference>
<evidence type="ECO:0000256" key="11">
    <source>
        <dbReference type="ARBA" id="ARBA00044498"/>
    </source>
</evidence>
<dbReference type="PANTHER" id="PTHR47132">
    <property type="entry name" value="MYOGLOBIN"/>
    <property type="match status" value="1"/>
</dbReference>
<dbReference type="Pfam" id="PF00042">
    <property type="entry name" value="Globin"/>
    <property type="match status" value="1"/>
</dbReference>
<evidence type="ECO:0000256" key="14">
    <source>
        <dbReference type="ARBA" id="ARBA00049931"/>
    </source>
</evidence>
<comment type="similarity">
    <text evidence="1 15">Belongs to the globin family.</text>
</comment>
<dbReference type="GO" id="GO:0019825">
    <property type="term" value="F:oxygen binding"/>
    <property type="evidence" value="ECO:0007669"/>
    <property type="project" value="UniProtKB-UniRule"/>
</dbReference>
<dbReference type="GO" id="GO:0046872">
    <property type="term" value="F:metal ion binding"/>
    <property type="evidence" value="ECO:0007669"/>
    <property type="project" value="UniProtKB-KW"/>
</dbReference>